<gene>
    <name evidence="3" type="ORF">ACFOSB_11500</name>
</gene>
<comment type="caution">
    <text evidence="3">The sequence shown here is derived from an EMBL/GenBank/DDBJ whole genome shotgun (WGS) entry which is preliminary data.</text>
</comment>
<dbReference type="RefSeq" id="WP_380102080.1">
    <property type="nucleotide sequence ID" value="NZ_JBHRZG010000011.1"/>
</dbReference>
<evidence type="ECO:0000256" key="1">
    <source>
        <dbReference type="SAM" id="MobiDB-lite"/>
    </source>
</evidence>
<keyword evidence="2" id="KW-0472">Membrane</keyword>
<protein>
    <recommendedName>
        <fullName evidence="5">Secreted protein</fullName>
    </recommendedName>
</protein>
<sequence>MTVPLPVLIALVLLMVFLVWVLNRSWVQRFHAQERAWNETLWRERRAVTGLAHAGDARAVQRTAADPGTDPVLLPAQLGPWDVPEPEPTRLAMQWDDSGTAFSTSSTPEPTPPADAAPSDPTR</sequence>
<keyword evidence="4" id="KW-1185">Reference proteome</keyword>
<name>A0ABV7Z9S9_9DEIO</name>
<feature type="transmembrane region" description="Helical" evidence="2">
    <location>
        <begin position="6"/>
        <end position="23"/>
    </location>
</feature>
<evidence type="ECO:0000313" key="4">
    <source>
        <dbReference type="Proteomes" id="UP001595803"/>
    </source>
</evidence>
<feature type="region of interest" description="Disordered" evidence="1">
    <location>
        <begin position="57"/>
        <end position="123"/>
    </location>
</feature>
<keyword evidence="2" id="KW-1133">Transmembrane helix</keyword>
<dbReference type="Proteomes" id="UP001595803">
    <property type="component" value="Unassembled WGS sequence"/>
</dbReference>
<evidence type="ECO:0000256" key="2">
    <source>
        <dbReference type="SAM" id="Phobius"/>
    </source>
</evidence>
<reference evidence="4" key="1">
    <citation type="journal article" date="2019" name="Int. J. Syst. Evol. Microbiol.">
        <title>The Global Catalogue of Microorganisms (GCM) 10K type strain sequencing project: providing services to taxonomists for standard genome sequencing and annotation.</title>
        <authorList>
            <consortium name="The Broad Institute Genomics Platform"/>
            <consortium name="The Broad Institute Genome Sequencing Center for Infectious Disease"/>
            <person name="Wu L."/>
            <person name="Ma J."/>
        </authorList>
    </citation>
    <scope>NUCLEOTIDE SEQUENCE [LARGE SCALE GENOMIC DNA]</scope>
    <source>
        <strain evidence="4">CCTCC AB 2017081</strain>
    </source>
</reference>
<evidence type="ECO:0008006" key="5">
    <source>
        <dbReference type="Google" id="ProtNLM"/>
    </source>
</evidence>
<evidence type="ECO:0000313" key="3">
    <source>
        <dbReference type="EMBL" id="MFC3833482.1"/>
    </source>
</evidence>
<organism evidence="3 4">
    <name type="scientific">Deinococcus rufus</name>
    <dbReference type="NCBI Taxonomy" id="2136097"/>
    <lineage>
        <taxon>Bacteria</taxon>
        <taxon>Thermotogati</taxon>
        <taxon>Deinococcota</taxon>
        <taxon>Deinococci</taxon>
        <taxon>Deinococcales</taxon>
        <taxon>Deinococcaceae</taxon>
        <taxon>Deinococcus</taxon>
    </lineage>
</organism>
<keyword evidence="2" id="KW-0812">Transmembrane</keyword>
<proteinExistence type="predicted"/>
<dbReference type="EMBL" id="JBHRZG010000011">
    <property type="protein sequence ID" value="MFC3833482.1"/>
    <property type="molecule type" value="Genomic_DNA"/>
</dbReference>
<accession>A0ABV7Z9S9</accession>